<evidence type="ECO:0000313" key="3">
    <source>
        <dbReference type="Proteomes" id="UP001604277"/>
    </source>
</evidence>
<name>A0ABD1VL02_9LAMI</name>
<gene>
    <name evidence="2" type="ORF">Fot_19426</name>
</gene>
<keyword evidence="3" id="KW-1185">Reference proteome</keyword>
<dbReference type="AlphaFoldDB" id="A0ABD1VL02"/>
<accession>A0ABD1VL02</accession>
<organism evidence="2 3">
    <name type="scientific">Forsythia ovata</name>
    <dbReference type="NCBI Taxonomy" id="205694"/>
    <lineage>
        <taxon>Eukaryota</taxon>
        <taxon>Viridiplantae</taxon>
        <taxon>Streptophyta</taxon>
        <taxon>Embryophyta</taxon>
        <taxon>Tracheophyta</taxon>
        <taxon>Spermatophyta</taxon>
        <taxon>Magnoliopsida</taxon>
        <taxon>eudicotyledons</taxon>
        <taxon>Gunneridae</taxon>
        <taxon>Pentapetalae</taxon>
        <taxon>asterids</taxon>
        <taxon>lamiids</taxon>
        <taxon>Lamiales</taxon>
        <taxon>Oleaceae</taxon>
        <taxon>Forsythieae</taxon>
        <taxon>Forsythia</taxon>
    </lineage>
</organism>
<dbReference type="EMBL" id="JBFOLJ010000005">
    <property type="protein sequence ID" value="KAL2538035.1"/>
    <property type="molecule type" value="Genomic_DNA"/>
</dbReference>
<reference evidence="3" key="1">
    <citation type="submission" date="2024-07" db="EMBL/GenBank/DDBJ databases">
        <title>Two chromosome-level genome assemblies of Korean endemic species Abeliophyllum distichum and Forsythia ovata (Oleaceae).</title>
        <authorList>
            <person name="Jang H."/>
        </authorList>
    </citation>
    <scope>NUCLEOTIDE SEQUENCE [LARGE SCALE GENOMIC DNA]</scope>
</reference>
<sequence length="115" mass="12291">MVGIRGEGTEIHSLQRSTGVGRLAEEKKITVGTEESTGTKGSISCTKLTGGPQDNLSRNSSMASLELKPAELDSASQPCTPSSEKNSKFNSWCFVWMSFLTSLIVATQKYSAIVS</sequence>
<dbReference type="Proteomes" id="UP001604277">
    <property type="component" value="Unassembled WGS sequence"/>
</dbReference>
<protein>
    <submittedName>
        <fullName evidence="2">Uncharacterized protein</fullName>
    </submittedName>
</protein>
<evidence type="ECO:0000313" key="2">
    <source>
        <dbReference type="EMBL" id="KAL2538035.1"/>
    </source>
</evidence>
<proteinExistence type="predicted"/>
<feature type="region of interest" description="Disordered" evidence="1">
    <location>
        <begin position="1"/>
        <end position="59"/>
    </location>
</feature>
<feature type="compositionally biased region" description="Polar residues" evidence="1">
    <location>
        <begin position="33"/>
        <end position="59"/>
    </location>
</feature>
<evidence type="ECO:0000256" key="1">
    <source>
        <dbReference type="SAM" id="MobiDB-lite"/>
    </source>
</evidence>
<comment type="caution">
    <text evidence="2">The sequence shown here is derived from an EMBL/GenBank/DDBJ whole genome shotgun (WGS) entry which is preliminary data.</text>
</comment>